<dbReference type="InterPro" id="IPR052583">
    <property type="entry name" value="ATP-helicase/E3_Ub-Ligase"/>
</dbReference>
<dbReference type="InterPro" id="IPR038718">
    <property type="entry name" value="SNF2-like_sf"/>
</dbReference>
<evidence type="ECO:0000256" key="5">
    <source>
        <dbReference type="ARBA" id="ARBA00022741"/>
    </source>
</evidence>
<evidence type="ECO:0000256" key="9">
    <source>
        <dbReference type="ARBA" id="ARBA00022840"/>
    </source>
</evidence>
<proteinExistence type="predicted"/>
<evidence type="ECO:0000256" key="11">
    <source>
        <dbReference type="ARBA" id="ARBA00023054"/>
    </source>
</evidence>
<keyword evidence="7" id="KW-0378">Hydrolase</keyword>
<reference evidence="20 21" key="1">
    <citation type="submission" date="2024-07" db="EMBL/GenBank/DDBJ databases">
        <title>Section-level genome sequencing and comparative genomics of Aspergillus sections Usti and Cavernicolus.</title>
        <authorList>
            <consortium name="Lawrence Berkeley National Laboratory"/>
            <person name="Nybo J.L."/>
            <person name="Vesth T.C."/>
            <person name="Theobald S."/>
            <person name="Frisvad J.C."/>
            <person name="Larsen T.O."/>
            <person name="Kjaerboelling I."/>
            <person name="Rothschild-Mancinelli K."/>
            <person name="Lyhne E.K."/>
            <person name="Kogle M.E."/>
            <person name="Barry K."/>
            <person name="Clum A."/>
            <person name="Na H."/>
            <person name="Ledsgaard L."/>
            <person name="Lin J."/>
            <person name="Lipzen A."/>
            <person name="Kuo A."/>
            <person name="Riley R."/>
            <person name="Mondo S."/>
            <person name="LaButti K."/>
            <person name="Haridas S."/>
            <person name="Pangalinan J."/>
            <person name="Salamov A.A."/>
            <person name="Simmons B.A."/>
            <person name="Magnuson J.K."/>
            <person name="Chen J."/>
            <person name="Drula E."/>
            <person name="Henrissat B."/>
            <person name="Wiebenga A."/>
            <person name="Lubbers R.J."/>
            <person name="Gomes A.C."/>
            <person name="Makela M.R."/>
            <person name="Stajich J."/>
            <person name="Grigoriev I.V."/>
            <person name="Mortensen U.H."/>
            <person name="De vries R.P."/>
            <person name="Baker S.E."/>
            <person name="Andersen M.R."/>
        </authorList>
    </citation>
    <scope>NUCLEOTIDE SEQUENCE [LARGE SCALE GENOMIC DNA]</scope>
    <source>
        <strain evidence="20 21">CBS 600.67</strain>
    </source>
</reference>
<accession>A0ABR4ILJ3</accession>
<keyword evidence="6 14" id="KW-0863">Zinc-finger</keyword>
<dbReference type="Pfam" id="PF26021">
    <property type="entry name" value="Ferritin_C144_05"/>
    <property type="match status" value="1"/>
</dbReference>
<keyword evidence="10 16" id="KW-1133">Transmembrane helix</keyword>
<dbReference type="InterPro" id="IPR024461">
    <property type="entry name" value="CCDC90-like"/>
</dbReference>
<dbReference type="Pfam" id="PF00176">
    <property type="entry name" value="SNF2-rel_dom"/>
    <property type="match status" value="1"/>
</dbReference>
<keyword evidence="3 16" id="KW-0812">Transmembrane</keyword>
<keyword evidence="4" id="KW-0479">Metal-binding</keyword>
<sequence>MAPQKSVAEVPRSILPRLTWNGSSTRTTFSASHSAPIPAGRKYKQRTQGWSAITWQPQSPSFAHPSAAFSTAAREIGTSTSIARRFPRTTFYATNSQTVQSNGNPIRYNGVYVAIFHPARRAFHASAPRERDHHFDTLKFVQRLKDEGFSEEQAVATMRVLNDVIQESIQNLTRTMVLREDTERSAYTQKVDFAKLRSELLNADSTEAQLTRSSHEKIAADLAKLNSRLRDEIGRTQASVRLDLNLEKGRIREEANSQEMRIKETETRIEQEVAGLRERVEAVKFSTLQWLMGVCTGTAALILGAWRLLIALITIMLFISWSLIWLCWHLVSPSSALLEVFQVYRPVLVQEDSNSLCDEQILLLDHVYGFSYGQPFVGYYEPPNCDFDTVRMNLTVTSRGRQFDRLAHMYLGDIEVFRTSTAEPTKDGIIWSYIKDMSQYNVLWRKHQKIIFELGNLINDIYTGSFNVTVTAQFSYEKNVKTADIVLPISAQNSARNSSSAFNVPSQEAKVYYKLDPRVSRAVVSISACGQSTEEFWWSNVFSSDTETFDGIAGDLYGYSPFREIQLYIDGILAGVDWPFPIIFTGGVSPGFWRPIVGTDAFDLRSPEIDISPFIPLLSDGFYHSFEIKIVGLNVLDDGTATLSNAIGSYWVVSGNIFLYLPESTETQPPYTTTHGQEPEVLAPAPTFTIARDLVKNQTGGNESLAYSVLAERTFTIRSSDFLWSQTLSFSNTGLFDQQGLSQRNQQHTSGRALSNRVGDGNELNVFSFNYPLLVNTTYGDINGGLTIDAWMRRRLEFDSTGMPGVSTYTLTSGPLYLHTEQWGQASYRSTADNKNSTSFGHTSDDFESHAGGRLYQRSVRAVNGSAVPDALAHAFTRHTEIESNRPPNKRRKLAPGAHSLRNLDDLPESHVPVGYIPLARFHLQLDFAHPAPSQDECSDSVDTKYIVPVLLKVTRPGPLELEEVPNHHVVLELKTIEERETIFIDTSTDPGLVKLSKHLNIASGLMCADRYHTTKLPTVCYQSSLRRLANRTAFRLETTILWKDSLEITDQKKLSDSALRAFSTYVLGKEEDDSPDIRRRNWVAAGGEGWTPGDFYNNVHVPLDTPSLSARFKCDMIECELFPFQRRAVRWLLEREGKELNPQGQAVPITDSSKVELPKSFQQITDADGETCFASHLHMIVTKNISAWYDVDNNLKGGILAEEMGLGKTVEMISLMCLNRRILRPEETFAGAGSESLRPTGATLIITPLVILEQWKQEIELHAPKLQVFHYTGIQRHQTLSDRELIELMADNDVVLTTYNVLAREIHYSGNAPKRNLRHEKRFEARKSPLVKISWWRVCLDEAQMIESGVSNAAKVARLIPRQMAWAVTGTPLRKDVTDLLGLLLFLQYEPFCGFIWKRLCTEFKPVMARIVNTLTLRHSKDLIRNELHLPPQKRIVITVPFTAVEEQHYRQLFEEMCDECGLDNSGSPRNGEWDPNDYRVIEKMRSWLVRLRQSCLYTTGNRRRGFATSNGPLRSVNEVLDAMIDQNDASIHAEERALLQSQLRRGQILENAKRKRESFDLWKVSLDRASELVQQCRERLQIERTKQPTPATNGEWDGRASVSDDEGEEAEKNPRLHIFRQRLRAALEVEHISVFFTGNAYYQIRSDSELTSPDSKEFQALAKMEEEAYARAKLIRQEMLTEISRKAKRYVKKIKEKSRKKEFVIIPKMKPQLYSKGLESRRVLDRLEEFCAMMNEHAAKYNEWRQKMIELLSQALIDQEDDSELEGDEYEKSTKHQDEMYVYMEALRALFADRHDALTGQKNVLIAHETKVAISQAQKGEGPSPTLYLEIMEKRSRLKPGPDLGSLRGVIAELRSLGTSFEWQANNGSSRARAELEILTMVLKNVIDISIEQTKIASNLEREVEMFRDTMNHRLEYYRQLQQISDTVAPYDEESAGKPLDHDLFNTKLKQEEAIDEKLSSLRAKGRYLIHLRDESGPDETSKICIICQNGFEIGVLTVCGHKYCKDCLRLWWHQHRTCPICKKRLKANDFYQITYKPQEFVVQEERSSPNEHGRQSNNSIYTDIGSGTLHEIKNIDLKDSFGTKIDTLARHILWLREHDPGAQSIVFSQYKSFLEYLGIAFRRLKIGYSSVDDPDGIPKFKSDPGIECFFLHAKAQSSGLNLINATHVFLCEPLINTAIELQAIARVHRIGQHRPTTVWMYLVSDTVEQSIYDISVSRRLDHIIEKVEKEKERKADSSTLVENGVNGAVIEPLSEVAIDSANSLEMQDAPLARLMASGGFEGELVRKDDLWQCLFGNPKQQLGQNGSLSAGGDVARFLRAEAAEQRRTSSINNDM</sequence>
<evidence type="ECO:0000259" key="17">
    <source>
        <dbReference type="PROSITE" id="PS50089"/>
    </source>
</evidence>
<evidence type="ECO:0000256" key="12">
    <source>
        <dbReference type="ARBA" id="ARBA00023128"/>
    </source>
</evidence>
<evidence type="ECO:0000256" key="3">
    <source>
        <dbReference type="ARBA" id="ARBA00022692"/>
    </source>
</evidence>
<organism evidence="20 21">
    <name type="scientific">Aspergillus cavernicola</name>
    <dbReference type="NCBI Taxonomy" id="176166"/>
    <lineage>
        <taxon>Eukaryota</taxon>
        <taxon>Fungi</taxon>
        <taxon>Dikarya</taxon>
        <taxon>Ascomycota</taxon>
        <taxon>Pezizomycotina</taxon>
        <taxon>Eurotiomycetes</taxon>
        <taxon>Eurotiomycetidae</taxon>
        <taxon>Eurotiales</taxon>
        <taxon>Aspergillaceae</taxon>
        <taxon>Aspergillus</taxon>
        <taxon>Aspergillus subgen. Nidulantes</taxon>
    </lineage>
</organism>
<evidence type="ECO:0000313" key="21">
    <source>
        <dbReference type="Proteomes" id="UP001610335"/>
    </source>
</evidence>
<dbReference type="Pfam" id="PF07798">
    <property type="entry name" value="CCDC90-like"/>
    <property type="match status" value="1"/>
</dbReference>
<feature type="domain" description="Helicase ATP-binding" evidence="18">
    <location>
        <begin position="1190"/>
        <end position="1391"/>
    </location>
</feature>
<dbReference type="SMART" id="SM00184">
    <property type="entry name" value="RING"/>
    <property type="match status" value="1"/>
</dbReference>
<keyword evidence="9" id="KW-0067">ATP-binding</keyword>
<evidence type="ECO:0000259" key="18">
    <source>
        <dbReference type="PROSITE" id="PS51192"/>
    </source>
</evidence>
<name>A0ABR4ILJ3_9EURO</name>
<dbReference type="PROSITE" id="PS51192">
    <property type="entry name" value="HELICASE_ATP_BIND_1"/>
    <property type="match status" value="1"/>
</dbReference>
<protein>
    <submittedName>
        <fullName evidence="20">Peptide N-acetyl-beta-D-glucosaminyl asparaginase amidase A-domain-containing protein</fullName>
    </submittedName>
</protein>
<dbReference type="SUPFAM" id="SSF52540">
    <property type="entry name" value="P-loop containing nucleoside triphosphate hydrolases"/>
    <property type="match status" value="2"/>
</dbReference>
<dbReference type="SMART" id="SM00487">
    <property type="entry name" value="DEXDc"/>
    <property type="match status" value="1"/>
</dbReference>
<dbReference type="InterPro" id="IPR001841">
    <property type="entry name" value="Znf_RING"/>
</dbReference>
<feature type="transmembrane region" description="Helical" evidence="16">
    <location>
        <begin position="310"/>
        <end position="331"/>
    </location>
</feature>
<dbReference type="InterPro" id="IPR013083">
    <property type="entry name" value="Znf_RING/FYVE/PHD"/>
</dbReference>
<feature type="domain" description="RING-type" evidence="17">
    <location>
        <begin position="1987"/>
        <end position="2025"/>
    </location>
</feature>
<dbReference type="Proteomes" id="UP001610335">
    <property type="component" value="Unassembled WGS sequence"/>
</dbReference>
<evidence type="ECO:0000259" key="19">
    <source>
        <dbReference type="PROSITE" id="PS51194"/>
    </source>
</evidence>
<dbReference type="Pfam" id="PF00271">
    <property type="entry name" value="Helicase_C"/>
    <property type="match status" value="1"/>
</dbReference>
<dbReference type="InterPro" id="IPR059033">
    <property type="entry name" value="C144_05_dom"/>
</dbReference>
<gene>
    <name evidence="20" type="ORF">BDW59DRAFT_170800</name>
</gene>
<evidence type="ECO:0000256" key="2">
    <source>
        <dbReference type="ARBA" id="ARBA00004370"/>
    </source>
</evidence>
<keyword evidence="5" id="KW-0547">Nucleotide-binding</keyword>
<dbReference type="InterPro" id="IPR014001">
    <property type="entry name" value="Helicase_ATP-bd"/>
</dbReference>
<evidence type="ECO:0000256" key="4">
    <source>
        <dbReference type="ARBA" id="ARBA00022723"/>
    </source>
</evidence>
<evidence type="ECO:0000256" key="16">
    <source>
        <dbReference type="SAM" id="Phobius"/>
    </source>
</evidence>
<dbReference type="CDD" id="cd18793">
    <property type="entry name" value="SF2_C_SNF"/>
    <property type="match status" value="1"/>
</dbReference>
<evidence type="ECO:0000256" key="8">
    <source>
        <dbReference type="ARBA" id="ARBA00022833"/>
    </source>
</evidence>
<evidence type="ECO:0000313" key="20">
    <source>
        <dbReference type="EMBL" id="KAL2828661.1"/>
    </source>
</evidence>
<keyword evidence="21" id="KW-1185">Reference proteome</keyword>
<dbReference type="PANTHER" id="PTHR45865">
    <property type="entry name" value="E3 UBIQUITIN-PROTEIN LIGASE SHPRH FAMILY MEMBER"/>
    <property type="match status" value="1"/>
</dbReference>
<dbReference type="Pfam" id="PF13639">
    <property type="entry name" value="zf-RING_2"/>
    <property type="match status" value="1"/>
</dbReference>
<dbReference type="PROSITE" id="PS51194">
    <property type="entry name" value="HELICASE_CTER"/>
    <property type="match status" value="1"/>
</dbReference>
<dbReference type="Gene3D" id="3.40.50.10810">
    <property type="entry name" value="Tandem AAA-ATPase domain"/>
    <property type="match status" value="1"/>
</dbReference>
<dbReference type="InterPro" id="IPR001650">
    <property type="entry name" value="Helicase_C-like"/>
</dbReference>
<dbReference type="PANTHER" id="PTHR45865:SF1">
    <property type="entry name" value="E3 UBIQUITIN-PROTEIN LIGASE SHPRH"/>
    <property type="match status" value="1"/>
</dbReference>
<evidence type="ECO:0000256" key="1">
    <source>
        <dbReference type="ARBA" id="ARBA00004173"/>
    </source>
</evidence>
<dbReference type="InterPro" id="IPR049730">
    <property type="entry name" value="SNF2/RAD54-like_C"/>
</dbReference>
<evidence type="ECO:0000256" key="6">
    <source>
        <dbReference type="ARBA" id="ARBA00022771"/>
    </source>
</evidence>
<dbReference type="Gene3D" id="3.30.40.10">
    <property type="entry name" value="Zinc/RING finger domain, C3HC4 (zinc finger)"/>
    <property type="match status" value="1"/>
</dbReference>
<dbReference type="InterPro" id="IPR056948">
    <property type="entry name" value="PNGaseA_N"/>
</dbReference>
<dbReference type="Gene3D" id="1.20.5.340">
    <property type="match status" value="1"/>
</dbReference>
<dbReference type="InterPro" id="IPR000330">
    <property type="entry name" value="SNF2_N"/>
</dbReference>
<comment type="caution">
    <text evidence="20">The sequence shown here is derived from an EMBL/GenBank/DDBJ whole genome shotgun (WGS) entry which is preliminary data.</text>
</comment>
<keyword evidence="12" id="KW-0496">Mitochondrion</keyword>
<feature type="region of interest" description="Disordered" evidence="15">
    <location>
        <begin position="1584"/>
        <end position="1615"/>
    </location>
</feature>
<evidence type="ECO:0000256" key="14">
    <source>
        <dbReference type="PROSITE-ProRule" id="PRU00175"/>
    </source>
</evidence>
<dbReference type="SUPFAM" id="SSF57850">
    <property type="entry name" value="RING/U-box"/>
    <property type="match status" value="1"/>
</dbReference>
<comment type="subcellular location">
    <subcellularLocation>
        <location evidence="2">Membrane</location>
    </subcellularLocation>
    <subcellularLocation>
        <location evidence="1">Mitochondrion</location>
    </subcellularLocation>
</comment>
<dbReference type="Gene3D" id="3.40.50.300">
    <property type="entry name" value="P-loop containing nucleotide triphosphate hydrolases"/>
    <property type="match status" value="1"/>
</dbReference>
<evidence type="ECO:0000256" key="15">
    <source>
        <dbReference type="SAM" id="MobiDB-lite"/>
    </source>
</evidence>
<dbReference type="InterPro" id="IPR017907">
    <property type="entry name" value="Znf_RING_CS"/>
</dbReference>
<dbReference type="PROSITE" id="PS50089">
    <property type="entry name" value="ZF_RING_2"/>
    <property type="match status" value="1"/>
</dbReference>
<evidence type="ECO:0000256" key="13">
    <source>
        <dbReference type="ARBA" id="ARBA00023136"/>
    </source>
</evidence>
<evidence type="ECO:0000256" key="10">
    <source>
        <dbReference type="ARBA" id="ARBA00022989"/>
    </source>
</evidence>
<keyword evidence="8" id="KW-0862">Zinc</keyword>
<feature type="domain" description="Helicase C-terminal" evidence="19">
    <location>
        <begin position="2090"/>
        <end position="2249"/>
    </location>
</feature>
<evidence type="ECO:0000256" key="7">
    <source>
        <dbReference type="ARBA" id="ARBA00022801"/>
    </source>
</evidence>
<dbReference type="Pfam" id="PF25156">
    <property type="entry name" value="PNGase_A_C"/>
    <property type="match status" value="1"/>
</dbReference>
<dbReference type="PROSITE" id="PS00518">
    <property type="entry name" value="ZF_RING_1"/>
    <property type="match status" value="1"/>
</dbReference>
<keyword evidence="11" id="KW-0175">Coiled coil</keyword>
<dbReference type="EMBL" id="JBFXLS010000019">
    <property type="protein sequence ID" value="KAL2828661.1"/>
    <property type="molecule type" value="Genomic_DNA"/>
</dbReference>
<dbReference type="InterPro" id="IPR027417">
    <property type="entry name" value="P-loop_NTPase"/>
</dbReference>
<keyword evidence="13 16" id="KW-0472">Membrane</keyword>
<dbReference type="Pfam" id="PF12222">
    <property type="entry name" value="PNGaseA"/>
    <property type="match status" value="1"/>
</dbReference>
<feature type="transmembrane region" description="Helical" evidence="16">
    <location>
        <begin position="287"/>
        <end position="303"/>
    </location>
</feature>